<comment type="subcellular location">
    <subcellularLocation>
        <location evidence="1 10">Cell outer membrane</location>
        <topology evidence="1 10">Multi-pass membrane protein</topology>
    </subcellularLocation>
</comment>
<evidence type="ECO:0000256" key="3">
    <source>
        <dbReference type="ARBA" id="ARBA00022452"/>
    </source>
</evidence>
<keyword evidence="3 10" id="KW-1134">Transmembrane beta strand</keyword>
<dbReference type="Pfam" id="PF00593">
    <property type="entry name" value="TonB_dep_Rec_b-barrel"/>
    <property type="match status" value="1"/>
</dbReference>
<keyword evidence="7 10" id="KW-0472">Membrane</keyword>
<feature type="chain" id="PRO_5011702147" evidence="12">
    <location>
        <begin position="19"/>
        <end position="920"/>
    </location>
</feature>
<evidence type="ECO:0000256" key="8">
    <source>
        <dbReference type="ARBA" id="ARBA00023170"/>
    </source>
</evidence>
<evidence type="ECO:0000256" key="9">
    <source>
        <dbReference type="ARBA" id="ARBA00023237"/>
    </source>
</evidence>
<proteinExistence type="inferred from homology"/>
<keyword evidence="2 10" id="KW-0813">Transport</keyword>
<dbReference type="InterPro" id="IPR008969">
    <property type="entry name" value="CarboxyPept-like_regulatory"/>
</dbReference>
<keyword evidence="9 10" id="KW-0998">Cell outer membrane</keyword>
<accession>A0A1H2VA46</accession>
<protein>
    <submittedName>
        <fullName evidence="15">Outer membrane receptor proteins, mostly Fe transport</fullName>
    </submittedName>
</protein>
<dbReference type="GO" id="GO:0015344">
    <property type="term" value="F:siderophore uptake transmembrane transporter activity"/>
    <property type="evidence" value="ECO:0007669"/>
    <property type="project" value="TreeGrafter"/>
</dbReference>
<evidence type="ECO:0000259" key="13">
    <source>
        <dbReference type="Pfam" id="PF00593"/>
    </source>
</evidence>
<evidence type="ECO:0000259" key="14">
    <source>
        <dbReference type="Pfam" id="PF07715"/>
    </source>
</evidence>
<dbReference type="EMBL" id="FNMY01000002">
    <property type="protein sequence ID" value="SDW65165.1"/>
    <property type="molecule type" value="Genomic_DNA"/>
</dbReference>
<dbReference type="PANTHER" id="PTHR30069:SF29">
    <property type="entry name" value="HEMOGLOBIN AND HEMOGLOBIN-HAPTOGLOBIN-BINDING PROTEIN 1-RELATED"/>
    <property type="match status" value="1"/>
</dbReference>
<dbReference type="GO" id="GO:0009279">
    <property type="term" value="C:cell outer membrane"/>
    <property type="evidence" value="ECO:0007669"/>
    <property type="project" value="UniProtKB-SubCell"/>
</dbReference>
<dbReference type="InterPro" id="IPR012910">
    <property type="entry name" value="Plug_dom"/>
</dbReference>
<keyword evidence="16" id="KW-1185">Reference proteome</keyword>
<evidence type="ECO:0000313" key="16">
    <source>
        <dbReference type="Proteomes" id="UP000199592"/>
    </source>
</evidence>
<dbReference type="SUPFAM" id="SSF49464">
    <property type="entry name" value="Carboxypeptidase regulatory domain-like"/>
    <property type="match status" value="1"/>
</dbReference>
<dbReference type="RefSeq" id="WP_090291963.1">
    <property type="nucleotide sequence ID" value="NZ_FNKI01000001.1"/>
</dbReference>
<feature type="domain" description="TonB-dependent receptor-like beta-barrel" evidence="13">
    <location>
        <begin position="378"/>
        <end position="893"/>
    </location>
</feature>
<comment type="similarity">
    <text evidence="10 11">Belongs to the TonB-dependent receptor family.</text>
</comment>
<dbReference type="STRING" id="1073328.SAMN05216294_0307"/>
<dbReference type="Gene3D" id="2.170.130.10">
    <property type="entry name" value="TonB-dependent receptor, plug domain"/>
    <property type="match status" value="1"/>
</dbReference>
<dbReference type="Proteomes" id="UP000199592">
    <property type="component" value="Unassembled WGS sequence"/>
</dbReference>
<dbReference type="SUPFAM" id="SSF56935">
    <property type="entry name" value="Porins"/>
    <property type="match status" value="1"/>
</dbReference>
<dbReference type="Pfam" id="PF07715">
    <property type="entry name" value="Plug"/>
    <property type="match status" value="1"/>
</dbReference>
<feature type="signal peptide" evidence="12">
    <location>
        <begin position="1"/>
        <end position="18"/>
    </location>
</feature>
<dbReference type="Pfam" id="PF13715">
    <property type="entry name" value="CarbopepD_reg_2"/>
    <property type="match status" value="1"/>
</dbReference>
<keyword evidence="4 10" id="KW-0812">Transmembrane</keyword>
<evidence type="ECO:0000256" key="5">
    <source>
        <dbReference type="ARBA" id="ARBA00022729"/>
    </source>
</evidence>
<sequence length="920" mass="100113">MRRLMFFALMLFGFATYAQTTVQGKVVDANNDPIPGANVILVGQSEGTTTDFDGNFTFNTNVAPPFKLLISSIGFSDYTANITSNNQTISVTLSEANTMLDEIVISASRTPERIFESPVSVERFGLKEIKNTTAESFYGGLQNLKGVDINTNSLTFQSINTRGFATLANNRFLQLVDGMDNTAPGLNFVLGNLVGMSELDVQSVEILPGASSALYGAGAFNGILFMTSKSPFDFQGISAYAKGGVTTQDAAGSNFYKDFGIRAAHAFSDKVAFKANLSVLTGEDWHANSTVDLNNPGADRSNPAYDGLNVYGDEVSTVLDFDAAAGLPSGTVGSAVISRTGYDEADLANYNAESVKADFALHIRPFANDLEVILNSRIGRGTTIYQGANRYAVAGFTMQQHKLEIKNDNFFIRGYIVSENSGDAYDTRFAAINVNRAWKSDVQWFTDYASTYIPAYLGGIQQGGLTPEQASTAAHAAGRQAADQGRLIPGTSAFQSTFNRVINDGNLLTGAKFIDQTKFRHVNGNYNIAHLIDDWADIQIGGSYRQYELNSNGTIFTDTDGPIKYNEYGAYLQVQKKFLDDRLKFTGSARYDKNEFFDGFLSPRVSFAYTLGEERNHNLRVSVQQGFRNPTTQDLFIGLNAGRAILVGSAPANLDRDVRTFDLSQNGQALTGQSTVEIVGRAAYENAYSTSSLQSGGLPEAVETPLVKPEEITAFEAGYRGQVGKFTIDLSGYYNSYSDFLANTAVAVPFYGEAGDMGLSLLALQNGDYQVYQTYTNSEANINSFGGTIGVDTKLGGFDLGVNYTYAELDIDEGKYPDLRTNFNTPKHKVKASFGKADLFKNFGFNVNYRWSDSYYWEASFADGDVPAYTVLDAQINYSVPSIKSVFKLGGSNILGDEYFTAIGTGNIGSIYYLSWSINP</sequence>
<dbReference type="OrthoDB" id="1109208at2"/>
<keyword evidence="8 15" id="KW-0675">Receptor</keyword>
<evidence type="ECO:0000256" key="2">
    <source>
        <dbReference type="ARBA" id="ARBA00022448"/>
    </source>
</evidence>
<dbReference type="InterPro" id="IPR036942">
    <property type="entry name" value="Beta-barrel_TonB_sf"/>
</dbReference>
<evidence type="ECO:0000256" key="10">
    <source>
        <dbReference type="PROSITE-ProRule" id="PRU01360"/>
    </source>
</evidence>
<dbReference type="Gene3D" id="2.60.40.1120">
    <property type="entry name" value="Carboxypeptidase-like, regulatory domain"/>
    <property type="match status" value="1"/>
</dbReference>
<evidence type="ECO:0000256" key="1">
    <source>
        <dbReference type="ARBA" id="ARBA00004571"/>
    </source>
</evidence>
<feature type="domain" description="TonB-dependent receptor plug" evidence="14">
    <location>
        <begin position="115"/>
        <end position="223"/>
    </location>
</feature>
<reference evidence="16" key="1">
    <citation type="submission" date="2016-10" db="EMBL/GenBank/DDBJ databases">
        <authorList>
            <person name="Varghese N."/>
            <person name="Submissions S."/>
        </authorList>
    </citation>
    <scope>NUCLEOTIDE SEQUENCE [LARGE SCALE GENOMIC DNA]</scope>
    <source>
        <strain evidence="16">DSM 25030</strain>
    </source>
</reference>
<evidence type="ECO:0000256" key="4">
    <source>
        <dbReference type="ARBA" id="ARBA00022692"/>
    </source>
</evidence>
<dbReference type="GO" id="GO:0044718">
    <property type="term" value="P:siderophore transmembrane transport"/>
    <property type="evidence" value="ECO:0007669"/>
    <property type="project" value="TreeGrafter"/>
</dbReference>
<name>A0A1H2VA46_9FLAO</name>
<dbReference type="PANTHER" id="PTHR30069">
    <property type="entry name" value="TONB-DEPENDENT OUTER MEMBRANE RECEPTOR"/>
    <property type="match status" value="1"/>
</dbReference>
<dbReference type="InterPro" id="IPR000531">
    <property type="entry name" value="Beta-barrel_TonB"/>
</dbReference>
<dbReference type="AlphaFoldDB" id="A0A1H2VA46"/>
<dbReference type="Gene3D" id="2.40.170.20">
    <property type="entry name" value="TonB-dependent receptor, beta-barrel domain"/>
    <property type="match status" value="1"/>
</dbReference>
<evidence type="ECO:0000256" key="12">
    <source>
        <dbReference type="SAM" id="SignalP"/>
    </source>
</evidence>
<organism evidence="15 16">
    <name type="scientific">Flagellimonas zhangzhouensis</name>
    <dbReference type="NCBI Taxonomy" id="1073328"/>
    <lineage>
        <taxon>Bacteria</taxon>
        <taxon>Pseudomonadati</taxon>
        <taxon>Bacteroidota</taxon>
        <taxon>Flavobacteriia</taxon>
        <taxon>Flavobacteriales</taxon>
        <taxon>Flavobacteriaceae</taxon>
        <taxon>Flagellimonas</taxon>
    </lineage>
</organism>
<dbReference type="PROSITE" id="PS52016">
    <property type="entry name" value="TONB_DEPENDENT_REC_3"/>
    <property type="match status" value="1"/>
</dbReference>
<keyword evidence="5 12" id="KW-0732">Signal</keyword>
<evidence type="ECO:0000256" key="7">
    <source>
        <dbReference type="ARBA" id="ARBA00023136"/>
    </source>
</evidence>
<gene>
    <name evidence="15" type="ORF">SAMN04487892_1985</name>
</gene>
<dbReference type="InterPro" id="IPR037066">
    <property type="entry name" value="Plug_dom_sf"/>
</dbReference>
<evidence type="ECO:0000256" key="6">
    <source>
        <dbReference type="ARBA" id="ARBA00023077"/>
    </source>
</evidence>
<evidence type="ECO:0000256" key="11">
    <source>
        <dbReference type="RuleBase" id="RU003357"/>
    </source>
</evidence>
<keyword evidence="6 11" id="KW-0798">TonB box</keyword>
<dbReference type="InterPro" id="IPR039426">
    <property type="entry name" value="TonB-dep_rcpt-like"/>
</dbReference>
<evidence type="ECO:0000313" key="15">
    <source>
        <dbReference type="EMBL" id="SDW65165.1"/>
    </source>
</evidence>